<accession>A0A6J4SLZ5</accession>
<dbReference type="Pfam" id="PF00561">
    <property type="entry name" value="Abhydrolase_1"/>
    <property type="match status" value="1"/>
</dbReference>
<dbReference type="InterPro" id="IPR029058">
    <property type="entry name" value="AB_hydrolase_fold"/>
</dbReference>
<proteinExistence type="predicted"/>
<dbReference type="InterPro" id="IPR000073">
    <property type="entry name" value="AB_hydrolase_1"/>
</dbReference>
<organism evidence="2">
    <name type="scientific">uncultured Solirubrobacteraceae bacterium</name>
    <dbReference type="NCBI Taxonomy" id="1162706"/>
    <lineage>
        <taxon>Bacteria</taxon>
        <taxon>Bacillati</taxon>
        <taxon>Actinomycetota</taxon>
        <taxon>Thermoleophilia</taxon>
        <taxon>Solirubrobacterales</taxon>
        <taxon>Solirubrobacteraceae</taxon>
        <taxon>environmental samples</taxon>
    </lineage>
</organism>
<evidence type="ECO:0000313" key="2">
    <source>
        <dbReference type="EMBL" id="CAA9502244.1"/>
    </source>
</evidence>
<feature type="domain" description="AB hydrolase-1" evidence="1">
    <location>
        <begin position="21"/>
        <end position="246"/>
    </location>
</feature>
<dbReference type="PANTHER" id="PTHR43433:SF5">
    <property type="entry name" value="AB HYDROLASE-1 DOMAIN-CONTAINING PROTEIN"/>
    <property type="match status" value="1"/>
</dbReference>
<dbReference type="AlphaFoldDB" id="A0A6J4SLZ5"/>
<dbReference type="GO" id="GO:0003824">
    <property type="term" value="F:catalytic activity"/>
    <property type="evidence" value="ECO:0007669"/>
    <property type="project" value="UniProtKB-ARBA"/>
</dbReference>
<reference evidence="2" key="1">
    <citation type="submission" date="2020-02" db="EMBL/GenBank/DDBJ databases">
        <authorList>
            <person name="Meier V. D."/>
        </authorList>
    </citation>
    <scope>NUCLEOTIDE SEQUENCE</scope>
    <source>
        <strain evidence="2">AVDCRST_MAG53</strain>
    </source>
</reference>
<protein>
    <recommendedName>
        <fullName evidence="1">AB hydrolase-1 domain-containing protein</fullName>
    </recommendedName>
</protein>
<dbReference type="Gene3D" id="3.40.50.1820">
    <property type="entry name" value="alpha/beta hydrolase"/>
    <property type="match status" value="1"/>
</dbReference>
<dbReference type="EMBL" id="CADCVR010000065">
    <property type="protein sequence ID" value="CAA9502244.1"/>
    <property type="molecule type" value="Genomic_DNA"/>
</dbReference>
<name>A0A6J4SLZ5_9ACTN</name>
<evidence type="ECO:0000259" key="1">
    <source>
        <dbReference type="Pfam" id="PF00561"/>
    </source>
</evidence>
<sequence length="274" mass="28750">MAAAVCDGTSICWQEQGDGEPLVLIMGLGGSGRAWWRLLRNLPPTVRVVTLDNRGTGGSDPIRGRFTSEELVADVLCVMDAAGVERAHVMGVSLGGMVAQRLALEHRDRVASLVLGSTTAVGLRGAPPWRLLGAGALRPLVGPERAWELLAPALYAAETLRDRPELVEEDLRTRGGELQDPRTVAAQLLAVAGHNALGRLGELAGLGVTILHGAQDAVVPPVRARELAAAIPGARLVLLERCGHMMTTDAEAASAAAVLEHLDRHPTAPSSRAA</sequence>
<gene>
    <name evidence="2" type="ORF">AVDCRST_MAG53-2073</name>
</gene>
<dbReference type="PRINTS" id="PR00111">
    <property type="entry name" value="ABHYDROLASE"/>
</dbReference>
<dbReference type="SUPFAM" id="SSF53474">
    <property type="entry name" value="alpha/beta-Hydrolases"/>
    <property type="match status" value="1"/>
</dbReference>
<dbReference type="InterPro" id="IPR050471">
    <property type="entry name" value="AB_hydrolase"/>
</dbReference>
<dbReference type="PANTHER" id="PTHR43433">
    <property type="entry name" value="HYDROLASE, ALPHA/BETA FOLD FAMILY PROTEIN"/>
    <property type="match status" value="1"/>
</dbReference>